<reference evidence="3 4" key="1">
    <citation type="journal article" date="2011" name="EMBO J.">
        <title>Structural diversity of bacterial flagellar motors.</title>
        <authorList>
            <person name="Chen S."/>
            <person name="Beeby M."/>
            <person name="Murphy G.E."/>
            <person name="Leadbetter J.R."/>
            <person name="Hendrixson D.R."/>
            <person name="Briegel A."/>
            <person name="Li Z."/>
            <person name="Shi J."/>
            <person name="Tocheva E.I."/>
            <person name="Muller A."/>
            <person name="Dobro M.J."/>
            <person name="Jensen G.J."/>
        </authorList>
    </citation>
    <scope>NUCLEOTIDE SEQUENCE [LARGE SCALE GENOMIC DNA]</scope>
    <source>
        <strain evidence="3 4">ATCC 19624</strain>
    </source>
</reference>
<gene>
    <name evidence="3" type="ORF">HGR_07651</name>
</gene>
<dbReference type="STRING" id="887062.HGR_07651"/>
<dbReference type="OrthoDB" id="9795692at2"/>
<evidence type="ECO:0000313" key="3">
    <source>
        <dbReference type="EMBL" id="EGI77170.1"/>
    </source>
</evidence>
<dbReference type="InterPro" id="IPR013024">
    <property type="entry name" value="GGCT-like"/>
</dbReference>
<dbReference type="EMBL" id="AEGR01000052">
    <property type="protein sequence ID" value="EGI77170.1"/>
    <property type="molecule type" value="Genomic_DNA"/>
</dbReference>
<comment type="caution">
    <text evidence="3">The sequence shown here is derived from an EMBL/GenBank/DDBJ whole genome shotgun (WGS) entry which is preliminary data.</text>
</comment>
<dbReference type="AlphaFoldDB" id="F3KSV1"/>
<dbReference type="PANTHER" id="PTHR12192:SF2">
    <property type="entry name" value="GLUTATHIONE-SPECIFIC GAMMA-GLUTAMYLCYCLOTRANSFERASE 2"/>
    <property type="match status" value="1"/>
</dbReference>
<evidence type="ECO:0000256" key="1">
    <source>
        <dbReference type="ARBA" id="ARBA00012344"/>
    </source>
</evidence>
<evidence type="ECO:0000256" key="2">
    <source>
        <dbReference type="ARBA" id="ARBA00023239"/>
    </source>
</evidence>
<dbReference type="Proteomes" id="UP000016368">
    <property type="component" value="Unassembled WGS sequence"/>
</dbReference>
<dbReference type="GO" id="GO:0006751">
    <property type="term" value="P:glutathione catabolic process"/>
    <property type="evidence" value="ECO:0007669"/>
    <property type="project" value="InterPro"/>
</dbReference>
<name>F3KSV1_9BURK</name>
<organism evidence="3 4">
    <name type="scientific">Hylemonella gracilis ATCC 19624</name>
    <dbReference type="NCBI Taxonomy" id="887062"/>
    <lineage>
        <taxon>Bacteria</taxon>
        <taxon>Pseudomonadati</taxon>
        <taxon>Pseudomonadota</taxon>
        <taxon>Betaproteobacteria</taxon>
        <taxon>Burkholderiales</taxon>
        <taxon>Comamonadaceae</taxon>
        <taxon>Hylemonella</taxon>
    </lineage>
</organism>
<dbReference type="GO" id="GO:0061928">
    <property type="term" value="F:glutathione specific gamma-glutamylcyclotransferase activity"/>
    <property type="evidence" value="ECO:0007669"/>
    <property type="project" value="UniProtKB-EC"/>
</dbReference>
<dbReference type="EC" id="4.3.2.7" evidence="1"/>
<dbReference type="eggNOG" id="COG3703">
    <property type="taxonomic scope" value="Bacteria"/>
</dbReference>
<dbReference type="RefSeq" id="WP_006297567.1">
    <property type="nucleotide sequence ID" value="NZ_AEGR01000052.1"/>
</dbReference>
<dbReference type="PANTHER" id="PTHR12192">
    <property type="entry name" value="CATION TRANSPORT PROTEIN CHAC-RELATED"/>
    <property type="match status" value="1"/>
</dbReference>
<proteinExistence type="predicted"/>
<accession>F3KSV1</accession>
<keyword evidence="2" id="KW-0456">Lyase</keyword>
<dbReference type="InterPro" id="IPR006840">
    <property type="entry name" value="ChaC"/>
</dbReference>
<keyword evidence="4" id="KW-1185">Reference proteome</keyword>
<dbReference type="GO" id="GO:0005737">
    <property type="term" value="C:cytoplasm"/>
    <property type="evidence" value="ECO:0007669"/>
    <property type="project" value="TreeGrafter"/>
</dbReference>
<sequence>MTATWPRPLRDPAPLLARALREWSEHHPEHGPHQGDFWLFGYGSLIWRPDFDYTERRMARVRGWHRALKMWSRINRGTVELPGLVFALLSGGSCQGVVYRIARKQAPATLTQLWQREMPTGVYDPRWMHCETPHGPVQALAFTLSRRSPNYTGNLSAQQYEHIFKNARGIYGSTQDYALQTLESLRAHGIRDRALEALLKHAPRNTP</sequence>
<protein>
    <recommendedName>
        <fullName evidence="1">glutathione-specific gamma-glutamylcyclotransferase</fullName>
        <ecNumber evidence="1">4.3.2.7</ecNumber>
    </recommendedName>
</protein>
<dbReference type="SUPFAM" id="SSF110857">
    <property type="entry name" value="Gamma-glutamyl cyclotransferase-like"/>
    <property type="match status" value="1"/>
</dbReference>
<dbReference type="Gene3D" id="3.10.490.10">
    <property type="entry name" value="Gamma-glutamyl cyclotransferase-like"/>
    <property type="match status" value="1"/>
</dbReference>
<dbReference type="InterPro" id="IPR036568">
    <property type="entry name" value="GGCT-like_sf"/>
</dbReference>
<dbReference type="CDD" id="cd06661">
    <property type="entry name" value="GGCT_like"/>
    <property type="match status" value="1"/>
</dbReference>
<evidence type="ECO:0000313" key="4">
    <source>
        <dbReference type="Proteomes" id="UP000016368"/>
    </source>
</evidence>
<dbReference type="Pfam" id="PF04752">
    <property type="entry name" value="ChaC"/>
    <property type="match status" value="1"/>
</dbReference>